<organism evidence="1 2">
    <name type="scientific">Naganishia vaughanmartiniae</name>
    <dbReference type="NCBI Taxonomy" id="1424756"/>
    <lineage>
        <taxon>Eukaryota</taxon>
        <taxon>Fungi</taxon>
        <taxon>Dikarya</taxon>
        <taxon>Basidiomycota</taxon>
        <taxon>Agaricomycotina</taxon>
        <taxon>Tremellomycetes</taxon>
        <taxon>Filobasidiales</taxon>
        <taxon>Filobasidiaceae</taxon>
        <taxon>Naganishia</taxon>
    </lineage>
</organism>
<accession>A0ACC2X2L7</accession>
<protein>
    <submittedName>
        <fullName evidence="1">Uncharacterized protein</fullName>
    </submittedName>
</protein>
<comment type="caution">
    <text evidence="1">The sequence shown here is derived from an EMBL/GenBank/DDBJ whole genome shotgun (WGS) entry which is preliminary data.</text>
</comment>
<dbReference type="Proteomes" id="UP001243375">
    <property type="component" value="Unassembled WGS sequence"/>
</dbReference>
<evidence type="ECO:0000313" key="1">
    <source>
        <dbReference type="EMBL" id="KAJ9118285.1"/>
    </source>
</evidence>
<dbReference type="EMBL" id="JASBWU010000011">
    <property type="protein sequence ID" value="KAJ9118285.1"/>
    <property type="molecule type" value="Genomic_DNA"/>
</dbReference>
<reference evidence="1" key="1">
    <citation type="submission" date="2023-04" db="EMBL/GenBank/DDBJ databases">
        <title>Draft Genome sequencing of Naganishia species isolated from polar environments using Oxford Nanopore Technology.</title>
        <authorList>
            <person name="Leo P."/>
            <person name="Venkateswaran K."/>
        </authorList>
    </citation>
    <scope>NUCLEOTIDE SEQUENCE</scope>
    <source>
        <strain evidence="1">MNA-CCFEE 5425</strain>
    </source>
</reference>
<keyword evidence="2" id="KW-1185">Reference proteome</keyword>
<name>A0ACC2X2L7_9TREE</name>
<sequence>MRVTISPNKHAYFAGETLHVRIEFDSQDRQPRIQSVVHEDGKADGNGKVARHRLGIVGVRSTGAETEHGSALPGPSSSTNPEDGKGTPEGKTLSTPGTGQSTPQPVAPVPVPVVVIPQHHPHARKISIAQVPTPPSLLGTPPLEEGKGDDAVVEGQGAVTPAPRFRSPLATISESHPSSTGPPPRISTATTTQPLTHPIITFATIQMTGQMTPSTAYIPPEPLIPLRNLLLLQPIGSNSSSLAPPPTPTSSSTDTTSHFAPLHFSPTSAIDNAAADGTLTSSLTSLARGLFSPVTAGGAAEGEGTWEDHRKQVWLSRELPVWISPKDVVCVDTHVDSNGKISSTNIATPPKTGSGAKTPDEGKLSSSSSIMSSPLSALSSSSTAAWKLFSPVRAFKGAQMSNLDQQTLPPRVVQKELVVPVRVLPRITVPPTGESYDILLPVIPRTSSGSVQQVPDEARKGTPSADTADKKNLRTAAPRESGKEDDVEGFMRLVKETLRDLHGGETRSQTAAPVGEDQKKTLRIPSAMTGSTVEDQILPHTPSAAENDHDAARKQEEEADSGQMSSRFDNLDHVRKEEDGQSGALLHGNDKDHEDDELAEESGRCRLDDASSTTPPPPIPPPAPPPLSTGRLHTIMSERLSGTEAIQALIRSSRPANHSAPTQPLLKRTVAQYGNAYTLDLARTGFALGIPADATPAFQICAGNAAEETGGLSWGLHLRFLVRERASGRRKQGHAVKRADDQVDEHGYQRSGMTGELIQQDKAPDLELDVDIVECTIPLSVYPNDRGKPHVREFHL</sequence>
<proteinExistence type="predicted"/>
<gene>
    <name evidence="1" type="ORF">QFC22_004196</name>
</gene>
<evidence type="ECO:0000313" key="2">
    <source>
        <dbReference type="Proteomes" id="UP001243375"/>
    </source>
</evidence>